<organism evidence="3">
    <name type="scientific">Acinetobacter baumannii</name>
    <dbReference type="NCBI Taxonomy" id="470"/>
    <lineage>
        <taxon>Bacteria</taxon>
        <taxon>Pseudomonadati</taxon>
        <taxon>Pseudomonadota</taxon>
        <taxon>Gammaproteobacteria</taxon>
        <taxon>Moraxellales</taxon>
        <taxon>Moraxellaceae</taxon>
        <taxon>Acinetobacter</taxon>
        <taxon>Acinetobacter calcoaceticus/baumannii complex</taxon>
    </lineage>
</organism>
<accession>A0AA90HUT6</accession>
<dbReference type="Proteomes" id="UP001174156">
    <property type="component" value="Unassembled WGS sequence"/>
</dbReference>
<sequence length="415" mass="47914">MSLFYGRNSSVSSPFIKSSPVSQVLCTLVRNSDGNYSAIDENGLTLGIFTKSQVIHGGQGFQRSNDFLLQDQSAKLLPKERVCNCLKKRIDKQKQREVKYNENRKKAHYANVQRCGSIWSCPVCAKQITEKRREELKKGLETWKMKHRGSVMLLTLTFSHSQSESLKSLLERQRKAYKIFLETTKVKEIFKHFGVKYKIRSLEATYGQNGWHPHFHVLLLGYFQIDDLIFRDLLAELWIKSCVRAGLNAPSMTHGLDLRDGTYADQYVSKWGIESELTKGHVKKGRNGGFTPFDLLQFSIYNESVFDKDCAKLFQEFAIAMKGSRQLVWSRGLKSLLELEEKTDEELAEETEKDAITLRTIDDFIFSLICHYQKRWDFLRCLERDYENGCFGTGETEQLLIDILEKEHIRLGIAS</sequence>
<dbReference type="GO" id="GO:0006260">
    <property type="term" value="P:DNA replication"/>
    <property type="evidence" value="ECO:0007669"/>
    <property type="project" value="UniProtKB-KW"/>
</dbReference>
<dbReference type="InterPro" id="IPR000989">
    <property type="entry name" value="Rep"/>
</dbReference>
<reference evidence="4 5" key="1">
    <citation type="journal article" date="2023" name="Nat. Commun.">
        <title>Genomic dissection of endemic carbapenem resistance reveals metallo-beta-lactamase dissemination through clonal, plasmid and integron transfer.</title>
        <authorList>
            <person name="Macesic N."/>
            <person name="Hawkey J."/>
            <person name="Vezina B."/>
            <person name="Wisniewski J.A."/>
            <person name="Cottingham H."/>
            <person name="Blakeway L.V."/>
            <person name="Harshegyi T."/>
            <person name="Pragastis K."/>
            <person name="Badoordeen G.Z."/>
            <person name="Dennison A."/>
            <person name="Spelman D.W."/>
            <person name="Jenney A.W.J."/>
            <person name="Peleg A.Y."/>
        </authorList>
    </citation>
    <scope>NUCLEOTIDE SEQUENCE [LARGE SCALE GENOMIC DNA]</scope>
    <source>
        <strain evidence="4 5">CPO519</strain>
    </source>
</reference>
<dbReference type="AlphaFoldDB" id="A0AA90HUT6"/>
<proteinExistence type="inferred from homology"/>
<protein>
    <submittedName>
        <fullName evidence="3">Protein rep</fullName>
    </submittedName>
</protein>
<comment type="similarity">
    <text evidence="1">Belongs to the Gram-positive plasmids replication protein type 1 family.</text>
</comment>
<evidence type="ECO:0000256" key="2">
    <source>
        <dbReference type="ARBA" id="ARBA00022705"/>
    </source>
</evidence>
<keyword evidence="2" id="KW-0235">DNA replication</keyword>
<dbReference type="EMBL" id="JARTMM010000172">
    <property type="protein sequence ID" value="MDK4883912.1"/>
    <property type="molecule type" value="Genomic_DNA"/>
</dbReference>
<dbReference type="EMBL" id="JARTMM020000007">
    <property type="protein sequence ID" value="MEC5498956.1"/>
    <property type="molecule type" value="Genomic_DNA"/>
</dbReference>
<evidence type="ECO:0000256" key="1">
    <source>
        <dbReference type="ARBA" id="ARBA00008909"/>
    </source>
</evidence>
<reference evidence="3" key="2">
    <citation type="submission" date="2023-01" db="EMBL/GenBank/DDBJ databases">
        <title>Genomic dissection of endemic carbapenem resistance: metallo-beta-lactamase gene dissemination through clonal, plasmid and integron transfer pathways.</title>
        <authorList>
            <person name="Macesic N."/>
        </authorList>
    </citation>
    <scope>NUCLEOTIDE SEQUENCE</scope>
    <source>
        <strain evidence="3">CPO519</strain>
    </source>
</reference>
<evidence type="ECO:0000313" key="4">
    <source>
        <dbReference type="EMBL" id="MEC5498956.1"/>
    </source>
</evidence>
<name>A0AA90HUT6_ACIBA</name>
<dbReference type="GO" id="GO:0003677">
    <property type="term" value="F:DNA binding"/>
    <property type="evidence" value="ECO:0007669"/>
    <property type="project" value="InterPro"/>
</dbReference>
<comment type="caution">
    <text evidence="3">The sequence shown here is derived from an EMBL/GenBank/DDBJ whole genome shotgun (WGS) entry which is preliminary data.</text>
</comment>
<dbReference type="Pfam" id="PF01446">
    <property type="entry name" value="Rep_1"/>
    <property type="match status" value="1"/>
</dbReference>
<reference evidence="4" key="3">
    <citation type="submission" date="2024-01" db="EMBL/GenBank/DDBJ databases">
        <authorList>
            <person name="Macesic N."/>
        </authorList>
    </citation>
    <scope>NUCLEOTIDE SEQUENCE</scope>
    <source>
        <strain evidence="4">CPO519</strain>
    </source>
</reference>
<evidence type="ECO:0000313" key="5">
    <source>
        <dbReference type="Proteomes" id="UP001174156"/>
    </source>
</evidence>
<gene>
    <name evidence="4" type="ORF">P9867_021750</name>
    <name evidence="3" type="ORF">P9867_20520</name>
</gene>
<evidence type="ECO:0000313" key="3">
    <source>
        <dbReference type="EMBL" id="MDK4883912.1"/>
    </source>
</evidence>